<keyword evidence="7" id="KW-0732">Signal</keyword>
<keyword evidence="5 6" id="KW-0408">Iron</keyword>
<evidence type="ECO:0000256" key="4">
    <source>
        <dbReference type="ARBA" id="ARBA00022982"/>
    </source>
</evidence>
<dbReference type="PROSITE" id="PS51007">
    <property type="entry name" value="CYTC"/>
    <property type="match status" value="1"/>
</dbReference>
<comment type="caution">
    <text evidence="9">The sequence shown here is derived from an EMBL/GenBank/DDBJ whole genome shotgun (WGS) entry which is preliminary data.</text>
</comment>
<accession>A0A923HK89</accession>
<evidence type="ECO:0000256" key="3">
    <source>
        <dbReference type="ARBA" id="ARBA00022723"/>
    </source>
</evidence>
<feature type="chain" id="PRO_5037128377" evidence="7">
    <location>
        <begin position="33"/>
        <end position="121"/>
    </location>
</feature>
<evidence type="ECO:0000256" key="6">
    <source>
        <dbReference type="PROSITE-ProRule" id="PRU00433"/>
    </source>
</evidence>
<dbReference type="Gene3D" id="1.10.760.10">
    <property type="entry name" value="Cytochrome c-like domain"/>
    <property type="match status" value="1"/>
</dbReference>
<dbReference type="SUPFAM" id="SSF46626">
    <property type="entry name" value="Cytochrome c"/>
    <property type="match status" value="1"/>
</dbReference>
<dbReference type="GO" id="GO:0009055">
    <property type="term" value="F:electron transfer activity"/>
    <property type="evidence" value="ECO:0007669"/>
    <property type="project" value="InterPro"/>
</dbReference>
<evidence type="ECO:0000256" key="7">
    <source>
        <dbReference type="SAM" id="SignalP"/>
    </source>
</evidence>
<dbReference type="PANTHER" id="PTHR40942:SF4">
    <property type="entry name" value="CYTOCHROME C5"/>
    <property type="match status" value="1"/>
</dbReference>
<feature type="domain" description="Cytochrome c" evidence="8">
    <location>
        <begin position="40"/>
        <end position="120"/>
    </location>
</feature>
<keyword evidence="3 6" id="KW-0479">Metal-binding</keyword>
<dbReference type="PANTHER" id="PTHR40942">
    <property type="match status" value="1"/>
</dbReference>
<dbReference type="GO" id="GO:0020037">
    <property type="term" value="F:heme binding"/>
    <property type="evidence" value="ECO:0007669"/>
    <property type="project" value="InterPro"/>
</dbReference>
<dbReference type="GO" id="GO:0005506">
    <property type="term" value="F:iron ion binding"/>
    <property type="evidence" value="ECO:0007669"/>
    <property type="project" value="InterPro"/>
</dbReference>
<keyword evidence="1" id="KW-0813">Transport</keyword>
<dbReference type="PRINTS" id="PR00607">
    <property type="entry name" value="CYTCHROMECIE"/>
</dbReference>
<gene>
    <name evidence="9" type="ORF">H8K32_16870</name>
</gene>
<protein>
    <submittedName>
        <fullName evidence="9">Cytochrome c5 family protein</fullName>
    </submittedName>
</protein>
<evidence type="ECO:0000256" key="1">
    <source>
        <dbReference type="ARBA" id="ARBA00022448"/>
    </source>
</evidence>
<name>A0A923HK89_9BURK</name>
<sequence length="121" mass="13074">MGNLKKPAAQYVSCLILMVFFVSLMMTEATFAATTTSRIPQGRSGATIFTLMCAECHVTGISGAPKVSDKAAWAVRLKQTPDTLIEHALHGYKLMPARGSCSSCSDIEIKAAVEYMLEKVK</sequence>
<evidence type="ECO:0000259" key="8">
    <source>
        <dbReference type="PROSITE" id="PS51007"/>
    </source>
</evidence>
<dbReference type="AlphaFoldDB" id="A0A923HK89"/>
<evidence type="ECO:0000256" key="2">
    <source>
        <dbReference type="ARBA" id="ARBA00022617"/>
    </source>
</evidence>
<keyword evidence="4" id="KW-0249">Electron transport</keyword>
<reference evidence="9" key="1">
    <citation type="submission" date="2020-08" db="EMBL/GenBank/DDBJ databases">
        <title>Novel species isolated from subtropical streams in China.</title>
        <authorList>
            <person name="Lu H."/>
        </authorList>
    </citation>
    <scope>NUCLEOTIDE SEQUENCE</scope>
    <source>
        <strain evidence="9">KACC 12607</strain>
    </source>
</reference>
<dbReference type="EMBL" id="JACOFV010000017">
    <property type="protein sequence ID" value="MBC3863780.1"/>
    <property type="molecule type" value="Genomic_DNA"/>
</dbReference>
<evidence type="ECO:0000313" key="9">
    <source>
        <dbReference type="EMBL" id="MBC3863780.1"/>
    </source>
</evidence>
<evidence type="ECO:0000313" key="10">
    <source>
        <dbReference type="Proteomes" id="UP000634011"/>
    </source>
</evidence>
<keyword evidence="10" id="KW-1185">Reference proteome</keyword>
<organism evidence="9 10">
    <name type="scientific">Undibacterium jejuense</name>
    <dbReference type="NCBI Taxonomy" id="1344949"/>
    <lineage>
        <taxon>Bacteria</taxon>
        <taxon>Pseudomonadati</taxon>
        <taxon>Pseudomonadota</taxon>
        <taxon>Betaproteobacteria</taxon>
        <taxon>Burkholderiales</taxon>
        <taxon>Oxalobacteraceae</taxon>
        <taxon>Undibacterium</taxon>
    </lineage>
</organism>
<feature type="signal peptide" evidence="7">
    <location>
        <begin position="1"/>
        <end position="32"/>
    </location>
</feature>
<keyword evidence="2 6" id="KW-0349">Heme</keyword>
<evidence type="ECO:0000256" key="5">
    <source>
        <dbReference type="ARBA" id="ARBA00023004"/>
    </source>
</evidence>
<dbReference type="Pfam" id="PF13442">
    <property type="entry name" value="Cytochrome_CBB3"/>
    <property type="match status" value="1"/>
</dbReference>
<dbReference type="InterPro" id="IPR009056">
    <property type="entry name" value="Cyt_c-like_dom"/>
</dbReference>
<dbReference type="InterPro" id="IPR002323">
    <property type="entry name" value="Cyt_CIE"/>
</dbReference>
<dbReference type="Proteomes" id="UP000634011">
    <property type="component" value="Unassembled WGS sequence"/>
</dbReference>
<dbReference type="RefSeq" id="WP_186913723.1">
    <property type="nucleotide sequence ID" value="NZ_JACOFV010000017.1"/>
</dbReference>
<proteinExistence type="predicted"/>
<dbReference type="InterPro" id="IPR036909">
    <property type="entry name" value="Cyt_c-like_dom_sf"/>
</dbReference>